<name>A0A8K0AFP2_ANDGO</name>
<proteinExistence type="predicted"/>
<organism evidence="2 3">
    <name type="scientific">Andalucia godoyi</name>
    <name type="common">Flagellate</name>
    <dbReference type="NCBI Taxonomy" id="505711"/>
    <lineage>
        <taxon>Eukaryota</taxon>
        <taxon>Discoba</taxon>
        <taxon>Jakobida</taxon>
        <taxon>Andalucina</taxon>
        <taxon>Andaluciidae</taxon>
        <taxon>Andalucia</taxon>
    </lineage>
</organism>
<keyword evidence="3" id="KW-1185">Reference proteome</keyword>
<feature type="compositionally biased region" description="Acidic residues" evidence="1">
    <location>
        <begin position="163"/>
        <end position="173"/>
    </location>
</feature>
<evidence type="ECO:0000256" key="1">
    <source>
        <dbReference type="SAM" id="MobiDB-lite"/>
    </source>
</evidence>
<evidence type="ECO:0000313" key="3">
    <source>
        <dbReference type="Proteomes" id="UP000799049"/>
    </source>
</evidence>
<protein>
    <submittedName>
        <fullName evidence="2">Putative mitochondrial protein</fullName>
    </submittedName>
</protein>
<feature type="region of interest" description="Disordered" evidence="1">
    <location>
        <begin position="538"/>
        <end position="561"/>
    </location>
</feature>
<accession>A0A8K0AFP2</accession>
<feature type="compositionally biased region" description="Polar residues" evidence="1">
    <location>
        <begin position="548"/>
        <end position="559"/>
    </location>
</feature>
<reference evidence="2" key="1">
    <citation type="submission" date="2019-09" db="EMBL/GenBank/DDBJ databases">
        <title>The Mitochondrial Proteome of the Jakobid, Andalucia godoyi, a Protist With the Most Gene-Rich and Bacteria-Like Mitochondrial Genome.</title>
        <authorList>
            <person name="Gray M.W."/>
            <person name="Burger G."/>
            <person name="Derelle R."/>
            <person name="Klimes V."/>
            <person name="Leger M."/>
            <person name="Sarrasin M."/>
            <person name="Vlcek C."/>
            <person name="Roger A.J."/>
            <person name="Elias M."/>
            <person name="Lang B.F."/>
        </authorList>
    </citation>
    <scope>NUCLEOTIDE SEQUENCE</scope>
    <source>
        <strain evidence="2">And28</strain>
    </source>
</reference>
<sequence length="641" mass="72440">MLAACRHSYLLVQSTRAIKSSFSRSLCTTRRCNLLFSSIQHIANQGMGRLRSSSEDCKKRNVALEHPAETASTSISNMKMLAAHSGSDGNDDLSGISRSVLSASEVHQENEVDVINSNEFELQIRLLGQPRQSAAADDICYWAVMSSLQSYVQDHECGNPTVEEGENDEDMNGDSESKESTPLRIKNLTDSVTSTTSCFMNVVVIEANAQNEEALKEYFAWADGMLTAGESQYMVLLNQSSQMEDAWPAQGIETRVRNAVFRHFAMTRVGFDFKREQLWRDKRYSVDHVPLVPGPLDDDAAFMSLAWEQLDHLSLQISIWFPPPFLHLPDGQNDDVIQNEEERKANAHKIFGHFEALFRDTPWETRFDQPATSSRIRTRSTSKASSAAVTVSQLVEAYIKKAEQRVSRGLPVFPDGYASFRVSTQITGRPVSRDLPRATALRYWGMYSGGSDGGQVILVEAKQENKAAFKEYAEFLEEYPREDNDWDAWVLHDVDNDEDRWYANEAESTARREGLKLYLQNRQFDYPFDQMVDTNLRRGRKQGEAQEASRSTVSGASSWSRERLEEEIDAGNVEALPLDRMSVHVHFDIVYCHGYLLPLRAATGNGGMEELDDDDLFDSFYDMISDFASRMRTYPNHSGST</sequence>
<gene>
    <name evidence="2" type="ORF">ANDGO_04712</name>
</gene>
<comment type="caution">
    <text evidence="2">The sequence shown here is derived from an EMBL/GenBank/DDBJ whole genome shotgun (WGS) entry which is preliminary data.</text>
</comment>
<dbReference type="Proteomes" id="UP000799049">
    <property type="component" value="Unassembled WGS sequence"/>
</dbReference>
<feature type="region of interest" description="Disordered" evidence="1">
    <location>
        <begin position="156"/>
        <end position="182"/>
    </location>
</feature>
<dbReference type="AlphaFoldDB" id="A0A8K0AFP2"/>
<evidence type="ECO:0000313" key="2">
    <source>
        <dbReference type="EMBL" id="KAF0852142.1"/>
    </source>
</evidence>
<dbReference type="EMBL" id="VRVR01000063">
    <property type="protein sequence ID" value="KAF0852142.1"/>
    <property type="molecule type" value="Genomic_DNA"/>
</dbReference>